<dbReference type="InterPro" id="IPR011989">
    <property type="entry name" value="ARM-like"/>
</dbReference>
<organism evidence="9 10">
    <name type="scientific">Nematostella vectensis</name>
    <name type="common">Starlet sea anemone</name>
    <dbReference type="NCBI Taxonomy" id="45351"/>
    <lineage>
        <taxon>Eukaryota</taxon>
        <taxon>Metazoa</taxon>
        <taxon>Cnidaria</taxon>
        <taxon>Anthozoa</taxon>
        <taxon>Hexacorallia</taxon>
        <taxon>Actiniaria</taxon>
        <taxon>Edwardsiidae</taxon>
        <taxon>Nematostella</taxon>
    </lineage>
</organism>
<proteinExistence type="inferred from homology"/>
<dbReference type="InParanoid" id="A7T5D8"/>
<dbReference type="InterPro" id="IPR016024">
    <property type="entry name" value="ARM-type_fold"/>
</dbReference>
<dbReference type="STRING" id="45351.A7T5D8"/>
<evidence type="ECO:0000256" key="3">
    <source>
        <dbReference type="ARBA" id="ARBA00022517"/>
    </source>
</evidence>
<reference evidence="9 10" key="1">
    <citation type="journal article" date="2007" name="Science">
        <title>Sea anemone genome reveals ancestral eumetazoan gene repertoire and genomic organization.</title>
        <authorList>
            <person name="Putnam N.H."/>
            <person name="Srivastava M."/>
            <person name="Hellsten U."/>
            <person name="Dirks B."/>
            <person name="Chapman J."/>
            <person name="Salamov A."/>
            <person name="Terry A."/>
            <person name="Shapiro H."/>
            <person name="Lindquist E."/>
            <person name="Kapitonov V.V."/>
            <person name="Jurka J."/>
            <person name="Genikhovich G."/>
            <person name="Grigoriev I.V."/>
            <person name="Lucas S.M."/>
            <person name="Steele R.E."/>
            <person name="Finnerty J.R."/>
            <person name="Technau U."/>
            <person name="Martindale M.Q."/>
            <person name="Rokhsar D.S."/>
        </authorList>
    </citation>
    <scope>NUCLEOTIDE SEQUENCE [LARGE SCALE GENOMIC DNA]</scope>
    <source>
        <strain evidence="10">CH2 X CH6</strain>
    </source>
</reference>
<dbReference type="GO" id="GO:1990904">
    <property type="term" value="C:ribonucleoprotein complex"/>
    <property type="evidence" value="ECO:0007669"/>
    <property type="project" value="UniProtKB-KW"/>
</dbReference>
<evidence type="ECO:0000256" key="1">
    <source>
        <dbReference type="ARBA" id="ARBA00004604"/>
    </source>
</evidence>
<dbReference type="InterPro" id="IPR012954">
    <property type="entry name" value="BP28_C_dom"/>
</dbReference>
<evidence type="ECO:0000259" key="8">
    <source>
        <dbReference type="Pfam" id="PF08146"/>
    </source>
</evidence>
<dbReference type="Gene3D" id="1.25.10.10">
    <property type="entry name" value="Leucine-rich Repeat Variant"/>
    <property type="match status" value="1"/>
</dbReference>
<dbReference type="PANTHER" id="PTHR13457:SF1">
    <property type="entry name" value="HEAT REPEAT-CONTAINING PROTEIN 1"/>
    <property type="match status" value="1"/>
</dbReference>
<dbReference type="eggNOG" id="KOG1837">
    <property type="taxonomic scope" value="Eukaryota"/>
</dbReference>
<dbReference type="AlphaFoldDB" id="A7T5D8"/>
<evidence type="ECO:0000256" key="4">
    <source>
        <dbReference type="ARBA" id="ARBA00022552"/>
    </source>
</evidence>
<dbReference type="PANTHER" id="PTHR13457">
    <property type="entry name" value="BAP28"/>
    <property type="match status" value="1"/>
</dbReference>
<evidence type="ECO:0000313" key="10">
    <source>
        <dbReference type="Proteomes" id="UP000001593"/>
    </source>
</evidence>
<keyword evidence="3 7" id="KW-0690">Ribosome biogenesis</keyword>
<feature type="domain" description="BP28 C-terminal" evidence="8">
    <location>
        <begin position="5"/>
        <end position="77"/>
    </location>
</feature>
<name>A7T5D8_NEMVE</name>
<evidence type="ECO:0000256" key="5">
    <source>
        <dbReference type="ARBA" id="ARBA00023242"/>
    </source>
</evidence>
<keyword evidence="4 7" id="KW-0698">rRNA processing</keyword>
<evidence type="ECO:0000313" key="9">
    <source>
        <dbReference type="EMBL" id="EDO28824.1"/>
    </source>
</evidence>
<dbReference type="SUPFAM" id="SSF48371">
    <property type="entry name" value="ARM repeat"/>
    <property type="match status" value="1"/>
</dbReference>
<dbReference type="GO" id="GO:0005730">
    <property type="term" value="C:nucleolus"/>
    <property type="evidence" value="ECO:0007669"/>
    <property type="project" value="UniProtKB-SubCell"/>
</dbReference>
<comment type="subcellular location">
    <subcellularLocation>
        <location evidence="1 7">Nucleus</location>
        <location evidence="1 7">Nucleolus</location>
    </subcellularLocation>
</comment>
<dbReference type="HOGENOM" id="CLU_1654223_0_0_1"/>
<comment type="similarity">
    <text evidence="2 7">Belongs to the HEATR1/UTP10 family.</text>
</comment>
<dbReference type="GO" id="GO:0006364">
    <property type="term" value="P:rRNA processing"/>
    <property type="evidence" value="ECO:0007669"/>
    <property type="project" value="UniProtKB-UniRule"/>
</dbReference>
<evidence type="ECO:0000256" key="6">
    <source>
        <dbReference type="ARBA" id="ARBA00023274"/>
    </source>
</evidence>
<sequence length="160" mass="18321">MYDPSIAEKLKGLMTLFAGYILKNCASLLDANNSSKTDQLFFEEEGVEDQRGSSVQLVKFILDCLQKCLLYSTKGFIDKERFDCLMQPIVDQVRFAALKALEELHRQLGEEFIVLLLPESIPFLAELMEDECFEVEQQCQHVVSEIESVIGEPLQKYFEP</sequence>
<keyword evidence="6 7" id="KW-0687">Ribonucleoprotein</keyword>
<dbReference type="InterPro" id="IPR040191">
    <property type="entry name" value="UTP10"/>
</dbReference>
<dbReference type="PhylomeDB" id="A7T5D8"/>
<evidence type="ECO:0000256" key="7">
    <source>
        <dbReference type="RuleBase" id="RU367065"/>
    </source>
</evidence>
<keyword evidence="5 7" id="KW-0539">Nucleus</keyword>
<protein>
    <recommendedName>
        <fullName evidence="7">HEAT repeat-containing protein 1</fullName>
    </recommendedName>
</protein>
<keyword evidence="10" id="KW-1185">Reference proteome</keyword>
<dbReference type="Pfam" id="PF08146">
    <property type="entry name" value="BP28CT"/>
    <property type="match status" value="1"/>
</dbReference>
<dbReference type="Proteomes" id="UP000001593">
    <property type="component" value="Unassembled WGS sequence"/>
</dbReference>
<gene>
    <name evidence="9" type="ORF">NEMVEDRAFT_v1g222559</name>
</gene>
<comment type="function">
    <text evidence="7">Involved in nucleolar processing of pre-18S ribosomal RNA.</text>
</comment>
<accession>A7T5D8</accession>
<evidence type="ECO:0000256" key="2">
    <source>
        <dbReference type="ARBA" id="ARBA00010559"/>
    </source>
</evidence>
<dbReference type="EMBL" id="DS471136">
    <property type="protein sequence ID" value="EDO28824.1"/>
    <property type="molecule type" value="Genomic_DNA"/>
</dbReference>